<evidence type="ECO:0000256" key="4">
    <source>
        <dbReference type="SAM" id="MobiDB-lite"/>
    </source>
</evidence>
<keyword evidence="5" id="KW-1185">Reference proteome</keyword>
<feature type="region of interest" description="Disordered" evidence="4">
    <location>
        <begin position="302"/>
        <end position="328"/>
    </location>
</feature>
<feature type="compositionally biased region" description="Basic and acidic residues" evidence="4">
    <location>
        <begin position="20"/>
        <end position="63"/>
    </location>
</feature>
<evidence type="ECO:0000256" key="3">
    <source>
        <dbReference type="SAM" id="Coils"/>
    </source>
</evidence>
<evidence type="ECO:0000313" key="5">
    <source>
        <dbReference type="Proteomes" id="UP000515125"/>
    </source>
</evidence>
<dbReference type="GO" id="GO:0006334">
    <property type="term" value="P:nucleosome assembly"/>
    <property type="evidence" value="ECO:0007669"/>
    <property type="project" value="InterPro"/>
</dbReference>
<protein>
    <submittedName>
        <fullName evidence="6">Calponin homology domain-containing protein DDB_G0272472</fullName>
    </submittedName>
</protein>
<evidence type="ECO:0000256" key="2">
    <source>
        <dbReference type="RuleBase" id="RU003876"/>
    </source>
</evidence>
<dbReference type="GeneID" id="34624218"/>
<dbReference type="OrthoDB" id="349304at2759"/>
<feature type="compositionally biased region" description="Acidic residues" evidence="4">
    <location>
        <begin position="314"/>
        <end position="324"/>
    </location>
</feature>
<feature type="coiled-coil region" evidence="3">
    <location>
        <begin position="338"/>
        <end position="365"/>
    </location>
</feature>
<sequence length="618" mass="72829">MSSPPQDTPLSPPPSPASPESHDQGQQKPPEQREGQQEQPEGVKLKKAHSVEVDVFAEEKERAPTPPTPPEERLRRQAQATEILKALQEAEKKRQEEEEERKRKEKEEEEERKRKEKEEEEERKRKEKEEEEERKRKEKEAEEERQRKEKEEEEEKKRKEKEEEEERQRKEKEAEEERQRKEKEAEEERQRKEKEEEEERQRKEKEEEEERQRKEKEEEEERQRKEKEAEEERQRKEKEEEEERQRKEKEEEEERQRKEKEAEEERQRKEKEAEEVTAAPAIVVQRAEDSKKALENALRLLRGDAQEVASASETESDTEEEVDDPLLQRLTPEQRVLVSKLQEVHAQVEEMEKQYEEEVELLRYQYEKRLIPLYQKRAELLSCPPKQAAAEAAAVAAAVAAGAPAVSDLAAEAPEDAGDTASVATPGLPGFWLAVLERDSRIRATLKDGDRAALLYCQDIRAEKRLRREEGFKLFFFFSENPFFSNQVLSKEFLMRPEGDDLVVSKTIGTDIQWKEGMDLTKSIRISKQRNIRTKEVRVLQTISEEKSFFRFFDFTEVPSPKAMKIMGEDDTRELFKRLSAEYDIAMILRDLIIPRAVNIYLGIEAGESASEESSEED</sequence>
<proteinExistence type="inferred from homology"/>
<evidence type="ECO:0000313" key="6">
    <source>
        <dbReference type="RefSeq" id="XP_026193697.1"/>
    </source>
</evidence>
<accession>A0A6P6S203</accession>
<feature type="region of interest" description="Disordered" evidence="4">
    <location>
        <begin position="1"/>
        <end position="285"/>
    </location>
</feature>
<dbReference type="InterPro" id="IPR002164">
    <property type="entry name" value="NAP_family"/>
</dbReference>
<evidence type="ECO:0000256" key="1">
    <source>
        <dbReference type="ARBA" id="ARBA00009947"/>
    </source>
</evidence>
<dbReference type="Proteomes" id="UP000515125">
    <property type="component" value="Unplaced"/>
</dbReference>
<reference evidence="6" key="1">
    <citation type="submission" date="2025-08" db="UniProtKB">
        <authorList>
            <consortium name="RefSeq"/>
        </authorList>
    </citation>
    <scope>IDENTIFICATION</scope>
</reference>
<dbReference type="PANTHER" id="PTHR11875">
    <property type="entry name" value="TESTIS-SPECIFIC Y-ENCODED PROTEIN"/>
    <property type="match status" value="1"/>
</dbReference>
<dbReference type="Gene3D" id="3.30.1120.90">
    <property type="entry name" value="Nucleosome assembly protein"/>
    <property type="match status" value="1"/>
</dbReference>
<gene>
    <name evidence="6" type="primary">LOC34624218</name>
</gene>
<dbReference type="InterPro" id="IPR037231">
    <property type="entry name" value="NAP-like_sf"/>
</dbReference>
<comment type="similarity">
    <text evidence="1 2">Belongs to the nucleosome assembly protein (NAP) family.</text>
</comment>
<dbReference type="SUPFAM" id="SSF143113">
    <property type="entry name" value="NAP-like"/>
    <property type="match status" value="1"/>
</dbReference>
<dbReference type="AlphaFoldDB" id="A0A6P6S203"/>
<feature type="compositionally biased region" description="Pro residues" evidence="4">
    <location>
        <begin position="1"/>
        <end position="17"/>
    </location>
</feature>
<organism evidence="5 6">
    <name type="scientific">Cyclospora cayetanensis</name>
    <dbReference type="NCBI Taxonomy" id="88456"/>
    <lineage>
        <taxon>Eukaryota</taxon>
        <taxon>Sar</taxon>
        <taxon>Alveolata</taxon>
        <taxon>Apicomplexa</taxon>
        <taxon>Conoidasida</taxon>
        <taxon>Coccidia</taxon>
        <taxon>Eucoccidiorida</taxon>
        <taxon>Eimeriorina</taxon>
        <taxon>Eimeriidae</taxon>
        <taxon>Cyclospora</taxon>
    </lineage>
</organism>
<dbReference type="RefSeq" id="XP_026193697.1">
    <property type="nucleotide sequence ID" value="XM_026337912.1"/>
</dbReference>
<keyword evidence="3" id="KW-0175">Coiled coil</keyword>
<dbReference type="GO" id="GO:0005634">
    <property type="term" value="C:nucleus"/>
    <property type="evidence" value="ECO:0007669"/>
    <property type="project" value="InterPro"/>
</dbReference>
<name>A0A6P6S203_9EIME</name>
<feature type="compositionally biased region" description="Basic and acidic residues" evidence="4">
    <location>
        <begin position="88"/>
        <end position="274"/>
    </location>
</feature>
<dbReference type="Pfam" id="PF00956">
    <property type="entry name" value="NAP"/>
    <property type="match status" value="1"/>
</dbReference>